<keyword evidence="1" id="KW-0812">Transmembrane</keyword>
<keyword evidence="3" id="KW-1185">Reference proteome</keyword>
<evidence type="ECO:0000313" key="3">
    <source>
        <dbReference type="Proteomes" id="UP000886523"/>
    </source>
</evidence>
<proteinExistence type="predicted"/>
<feature type="transmembrane region" description="Helical" evidence="1">
    <location>
        <begin position="88"/>
        <end position="105"/>
    </location>
</feature>
<keyword evidence="1" id="KW-1133">Transmembrane helix</keyword>
<organism evidence="2 3">
    <name type="scientific">Hydnum rufescens UP504</name>
    <dbReference type="NCBI Taxonomy" id="1448309"/>
    <lineage>
        <taxon>Eukaryota</taxon>
        <taxon>Fungi</taxon>
        <taxon>Dikarya</taxon>
        <taxon>Basidiomycota</taxon>
        <taxon>Agaricomycotina</taxon>
        <taxon>Agaricomycetes</taxon>
        <taxon>Cantharellales</taxon>
        <taxon>Hydnaceae</taxon>
        <taxon>Hydnum</taxon>
    </lineage>
</organism>
<dbReference type="AlphaFoldDB" id="A0A9P6B6M8"/>
<comment type="caution">
    <text evidence="2">The sequence shown here is derived from an EMBL/GenBank/DDBJ whole genome shotgun (WGS) entry which is preliminary data.</text>
</comment>
<sequence length="169" mass="19331">MRIVSLTHWLQRLPVPTRIFLPHSLLCMKGTSPGCSSWGTHVLSVDIASRAGFRERRGRSRLTVCVRRSNHCHHGGFGFSEPYIGVRMSLRGMMGVATMLVFATIHKFIRHSSAVRLYKYAMAIWLFSVLPFPVLNFLARREGGPSGRVFELAFFCFLLLWYFSGFTWT</sequence>
<feature type="transmembrane region" description="Helical" evidence="1">
    <location>
        <begin position="117"/>
        <end position="137"/>
    </location>
</feature>
<protein>
    <submittedName>
        <fullName evidence="2">Uncharacterized protein</fullName>
    </submittedName>
</protein>
<feature type="transmembrane region" description="Helical" evidence="1">
    <location>
        <begin position="149"/>
        <end position="168"/>
    </location>
</feature>
<evidence type="ECO:0000256" key="1">
    <source>
        <dbReference type="SAM" id="Phobius"/>
    </source>
</evidence>
<dbReference type="EMBL" id="MU128924">
    <property type="protein sequence ID" value="KAF9518495.1"/>
    <property type="molecule type" value="Genomic_DNA"/>
</dbReference>
<accession>A0A9P6B6M8</accession>
<dbReference type="OrthoDB" id="419616at2759"/>
<reference evidence="2" key="1">
    <citation type="journal article" date="2020" name="Nat. Commun.">
        <title>Large-scale genome sequencing of mycorrhizal fungi provides insights into the early evolution of symbiotic traits.</title>
        <authorList>
            <person name="Miyauchi S."/>
            <person name="Kiss E."/>
            <person name="Kuo A."/>
            <person name="Drula E."/>
            <person name="Kohler A."/>
            <person name="Sanchez-Garcia M."/>
            <person name="Morin E."/>
            <person name="Andreopoulos B."/>
            <person name="Barry K.W."/>
            <person name="Bonito G."/>
            <person name="Buee M."/>
            <person name="Carver A."/>
            <person name="Chen C."/>
            <person name="Cichocki N."/>
            <person name="Clum A."/>
            <person name="Culley D."/>
            <person name="Crous P.W."/>
            <person name="Fauchery L."/>
            <person name="Girlanda M."/>
            <person name="Hayes R.D."/>
            <person name="Keri Z."/>
            <person name="LaButti K."/>
            <person name="Lipzen A."/>
            <person name="Lombard V."/>
            <person name="Magnuson J."/>
            <person name="Maillard F."/>
            <person name="Murat C."/>
            <person name="Nolan M."/>
            <person name="Ohm R.A."/>
            <person name="Pangilinan J."/>
            <person name="Pereira M.F."/>
            <person name="Perotto S."/>
            <person name="Peter M."/>
            <person name="Pfister S."/>
            <person name="Riley R."/>
            <person name="Sitrit Y."/>
            <person name="Stielow J.B."/>
            <person name="Szollosi G."/>
            <person name="Zifcakova L."/>
            <person name="Stursova M."/>
            <person name="Spatafora J.W."/>
            <person name="Tedersoo L."/>
            <person name="Vaario L.M."/>
            <person name="Yamada A."/>
            <person name="Yan M."/>
            <person name="Wang P."/>
            <person name="Xu J."/>
            <person name="Bruns T."/>
            <person name="Baldrian P."/>
            <person name="Vilgalys R."/>
            <person name="Dunand C."/>
            <person name="Henrissat B."/>
            <person name="Grigoriev I.V."/>
            <person name="Hibbett D."/>
            <person name="Nagy L.G."/>
            <person name="Martin F.M."/>
        </authorList>
    </citation>
    <scope>NUCLEOTIDE SEQUENCE</scope>
    <source>
        <strain evidence="2">UP504</strain>
    </source>
</reference>
<name>A0A9P6B6M8_9AGAM</name>
<dbReference type="Proteomes" id="UP000886523">
    <property type="component" value="Unassembled WGS sequence"/>
</dbReference>
<keyword evidence="1" id="KW-0472">Membrane</keyword>
<gene>
    <name evidence="2" type="ORF">BS47DRAFT_257850</name>
</gene>
<evidence type="ECO:0000313" key="2">
    <source>
        <dbReference type="EMBL" id="KAF9518495.1"/>
    </source>
</evidence>